<dbReference type="Proteomes" id="UP000029643">
    <property type="component" value="Unassembled WGS sequence"/>
</dbReference>
<keyword evidence="7 10" id="KW-0472">Membrane</keyword>
<dbReference type="InterPro" id="IPR000531">
    <property type="entry name" value="Beta-barrel_TonB"/>
</dbReference>
<feature type="domain" description="TonB-dependent receptor plug" evidence="14">
    <location>
        <begin position="116"/>
        <end position="241"/>
    </location>
</feature>
<evidence type="ECO:0000259" key="14">
    <source>
        <dbReference type="Pfam" id="PF07715"/>
    </source>
</evidence>
<keyword evidence="8" id="KW-0675">Receptor</keyword>
<comment type="subcellular location">
    <subcellularLocation>
        <location evidence="1 10">Cell outer membrane</location>
        <topology evidence="1 10">Multi-pass membrane protein</topology>
    </subcellularLocation>
</comment>
<keyword evidence="5 12" id="KW-0732">Signal</keyword>
<keyword evidence="9 10" id="KW-0998">Cell outer membrane</keyword>
<keyword evidence="4 10" id="KW-0812">Transmembrane</keyword>
<evidence type="ECO:0000256" key="8">
    <source>
        <dbReference type="ARBA" id="ARBA00023170"/>
    </source>
</evidence>
<comment type="caution">
    <text evidence="15">The sequence shown here is derived from an EMBL/GenBank/DDBJ whole genome shotgun (WGS) entry which is preliminary data.</text>
</comment>
<feature type="signal peptide" evidence="12">
    <location>
        <begin position="1"/>
        <end position="22"/>
    </location>
</feature>
<dbReference type="EMBL" id="BBNU01000012">
    <property type="protein sequence ID" value="GAL80798.1"/>
    <property type="molecule type" value="Genomic_DNA"/>
</dbReference>
<dbReference type="Gene3D" id="2.40.170.20">
    <property type="entry name" value="TonB-dependent receptor, beta-barrel domain"/>
    <property type="match status" value="1"/>
</dbReference>
<dbReference type="Gene3D" id="2.170.130.10">
    <property type="entry name" value="TonB-dependent receptor, plug domain"/>
    <property type="match status" value="1"/>
</dbReference>
<gene>
    <name evidence="15" type="ORF">JCM19274_1424</name>
</gene>
<dbReference type="AlphaFoldDB" id="A0A090WWZ7"/>
<sequence length="1086" mass="117757">MKTKLSGMLTLLLAFVVHLTFAQEKTISGVISDNAGLPLPGATVLVKGTSSGTSSDFDGNYSITANQGAILVFSFVGYTKTEITVGASKIINVTMDEDAATLDEVVVTALGIKRSKKSLGYATQEIGNEEISTVKEANVLNQLSGKVAGLSIQRTNNLGGSTNVVIRGQTSLTGSNQALFVIDGVPISNRNTNTGTQSQGATGYDYGNPVSDLNPDDIESMNVLKGSAATALYGSRASNGVIVINTKKGKGSNTKDYSVTISSNVSTGSIDRSTFPEFQTGYGAGYGGNDYNFESSDFNGDGIIDNYANVNDDASFGPKFDSSLYLTQWDALYPQLTDTYGVARPWEASKNGPLTFFQTPTSFTNSVSVSKRFDAGSFRLSYSNYDASGLLPNSSQNKNTFSLATTAQLTDKLEATGYATYINTETVGRNSTGYNDNIVGFMRQWGGQNNVDYQRQREAYFQTGENITWNPKSPTDLTPIYWDNPYWTRYENYQSDGRNRFTGYAQLKYDIIEDLSITGKASVDQYSEIQEERRAVGSVPTAFGINEGSDGSYNRNDQTSGYLRRNINSRETNLDVILNYSKDITDDLDFSAFLGGNIRNNTLNMVTAATNGGLKVPGVYSLQNSTDALPNPKERDETIEVQSFYAGATLGYKNFLFIEGTLRRDKTSTLPAANNSYYYPAVSGSYIFSQNIDVPAIKFGKLRANWAQIGNATGFDQINDTYTSLTSFQGNAAAAVSNSKKNPDLKPEISRSYEIGLEMKFLEKANLGFDIAYYKTNTTDQIVPVSVSETTGYLSKIINAGELENKGIELSAFTEFDITDNFKWKVNVNWSKNENTVVSLAEGLDELLLGSFNAQVVARIGESYGALKGSDYTYNENGQKVIDADGVPLATASDQIIGNGNPDWLGGIRNTLSYKNLTFSFFIDIRSGGDMFSLDQRYGQATGVLASSDFINDLGNPVRNTLPNGGGFIYEGVLEDGTPNTTRLDASGFGSTGYQTLPLSEFVYDASFVKLREASLSYNFPKDITSKLSLDNLSITLVGSNLWIIHKNIPDADPETGFGGAGNIQGLSSGSLPTTKNYALNVKLQF</sequence>
<dbReference type="NCBIfam" id="TIGR04057">
    <property type="entry name" value="SusC_RagA_signa"/>
    <property type="match status" value="1"/>
</dbReference>
<reference evidence="15" key="1">
    <citation type="journal article" date="2014" name="Genome Announc.">
        <title>Draft Genome Sequences of Marine Flavobacterium Algibacter lectus Strains SS8 and NR4.</title>
        <authorList>
            <person name="Takatani N."/>
            <person name="Nakanishi M."/>
            <person name="Meirelles P."/>
            <person name="Mino S."/>
            <person name="Suda W."/>
            <person name="Oshima K."/>
            <person name="Hattori M."/>
            <person name="Ohkuma M."/>
            <person name="Hosokawa M."/>
            <person name="Miyashita K."/>
            <person name="Thompson F.L."/>
            <person name="Niwa A."/>
            <person name="Sawabe T."/>
            <person name="Sawabe T."/>
        </authorList>
    </citation>
    <scope>NUCLEOTIDE SEQUENCE [LARGE SCALE GENOMIC DNA]</scope>
    <source>
        <strain evidence="15">JCM 19274</strain>
    </source>
</reference>
<dbReference type="STRING" id="221126.SAMN04489722_10964"/>
<dbReference type="RefSeq" id="WP_042499112.1">
    <property type="nucleotide sequence ID" value="NZ_BBNU01000012.1"/>
</dbReference>
<evidence type="ECO:0000256" key="11">
    <source>
        <dbReference type="RuleBase" id="RU003357"/>
    </source>
</evidence>
<feature type="chain" id="PRO_5001866382" evidence="12">
    <location>
        <begin position="23"/>
        <end position="1086"/>
    </location>
</feature>
<protein>
    <submittedName>
        <fullName evidence="15">Outer membrane protein Omp121</fullName>
    </submittedName>
</protein>
<evidence type="ECO:0000256" key="7">
    <source>
        <dbReference type="ARBA" id="ARBA00023136"/>
    </source>
</evidence>
<dbReference type="InterPro" id="IPR012910">
    <property type="entry name" value="Plug_dom"/>
</dbReference>
<evidence type="ECO:0000256" key="12">
    <source>
        <dbReference type="SAM" id="SignalP"/>
    </source>
</evidence>
<evidence type="ECO:0000259" key="13">
    <source>
        <dbReference type="Pfam" id="PF00593"/>
    </source>
</evidence>
<comment type="similarity">
    <text evidence="10 11">Belongs to the TonB-dependent receptor family.</text>
</comment>
<dbReference type="Pfam" id="PF07715">
    <property type="entry name" value="Plug"/>
    <property type="match status" value="1"/>
</dbReference>
<dbReference type="GO" id="GO:0015344">
    <property type="term" value="F:siderophore uptake transmembrane transporter activity"/>
    <property type="evidence" value="ECO:0007669"/>
    <property type="project" value="TreeGrafter"/>
</dbReference>
<evidence type="ECO:0000256" key="10">
    <source>
        <dbReference type="PROSITE-ProRule" id="PRU01360"/>
    </source>
</evidence>
<dbReference type="InterPro" id="IPR023996">
    <property type="entry name" value="TonB-dep_OMP_SusC/RagA"/>
</dbReference>
<dbReference type="PROSITE" id="PS52016">
    <property type="entry name" value="TONB_DEPENDENT_REC_3"/>
    <property type="match status" value="1"/>
</dbReference>
<organism evidence="15 16">
    <name type="scientific">Algibacter lectus</name>
    <dbReference type="NCBI Taxonomy" id="221126"/>
    <lineage>
        <taxon>Bacteria</taxon>
        <taxon>Pseudomonadati</taxon>
        <taxon>Bacteroidota</taxon>
        <taxon>Flavobacteriia</taxon>
        <taxon>Flavobacteriales</taxon>
        <taxon>Flavobacteriaceae</taxon>
        <taxon>Algibacter</taxon>
    </lineage>
</organism>
<keyword evidence="6 11" id="KW-0798">TonB box</keyword>
<dbReference type="SUPFAM" id="SSF56935">
    <property type="entry name" value="Porins"/>
    <property type="match status" value="1"/>
</dbReference>
<dbReference type="InterPro" id="IPR023997">
    <property type="entry name" value="TonB-dep_OMP_SusC/RagA_CS"/>
</dbReference>
<dbReference type="GO" id="GO:0044718">
    <property type="term" value="P:siderophore transmembrane transport"/>
    <property type="evidence" value="ECO:0007669"/>
    <property type="project" value="TreeGrafter"/>
</dbReference>
<evidence type="ECO:0000256" key="5">
    <source>
        <dbReference type="ARBA" id="ARBA00022729"/>
    </source>
</evidence>
<dbReference type="Pfam" id="PF00593">
    <property type="entry name" value="TonB_dep_Rec_b-barrel"/>
    <property type="match status" value="1"/>
</dbReference>
<dbReference type="Pfam" id="PF13715">
    <property type="entry name" value="CarbopepD_reg_2"/>
    <property type="match status" value="1"/>
</dbReference>
<evidence type="ECO:0000256" key="4">
    <source>
        <dbReference type="ARBA" id="ARBA00022692"/>
    </source>
</evidence>
<dbReference type="PANTHER" id="PTHR30069">
    <property type="entry name" value="TONB-DEPENDENT OUTER MEMBRANE RECEPTOR"/>
    <property type="match status" value="1"/>
</dbReference>
<dbReference type="NCBIfam" id="TIGR04056">
    <property type="entry name" value="OMP_RagA_SusC"/>
    <property type="match status" value="1"/>
</dbReference>
<accession>A0A090WWZ7</accession>
<feature type="domain" description="TonB-dependent receptor-like beta-barrel" evidence="13">
    <location>
        <begin position="553"/>
        <end position="988"/>
    </location>
</feature>
<keyword evidence="2 10" id="KW-0813">Transport</keyword>
<dbReference type="InterPro" id="IPR008969">
    <property type="entry name" value="CarboxyPept-like_regulatory"/>
</dbReference>
<dbReference type="GO" id="GO:0009279">
    <property type="term" value="C:cell outer membrane"/>
    <property type="evidence" value="ECO:0007669"/>
    <property type="project" value="UniProtKB-SubCell"/>
</dbReference>
<dbReference type="PANTHER" id="PTHR30069:SF29">
    <property type="entry name" value="HEMOGLOBIN AND HEMOGLOBIN-HAPTOGLOBIN-BINDING PROTEIN 1-RELATED"/>
    <property type="match status" value="1"/>
</dbReference>
<dbReference type="SUPFAM" id="SSF49464">
    <property type="entry name" value="Carboxypeptidase regulatory domain-like"/>
    <property type="match status" value="1"/>
</dbReference>
<evidence type="ECO:0000313" key="15">
    <source>
        <dbReference type="EMBL" id="GAL80798.1"/>
    </source>
</evidence>
<name>A0A090WWZ7_9FLAO</name>
<evidence type="ECO:0000256" key="9">
    <source>
        <dbReference type="ARBA" id="ARBA00023237"/>
    </source>
</evidence>
<dbReference type="InterPro" id="IPR037066">
    <property type="entry name" value="Plug_dom_sf"/>
</dbReference>
<evidence type="ECO:0000256" key="2">
    <source>
        <dbReference type="ARBA" id="ARBA00022448"/>
    </source>
</evidence>
<evidence type="ECO:0000256" key="1">
    <source>
        <dbReference type="ARBA" id="ARBA00004571"/>
    </source>
</evidence>
<dbReference type="InterPro" id="IPR039426">
    <property type="entry name" value="TonB-dep_rcpt-like"/>
</dbReference>
<evidence type="ECO:0000313" key="16">
    <source>
        <dbReference type="Proteomes" id="UP000029643"/>
    </source>
</evidence>
<keyword evidence="3 10" id="KW-1134">Transmembrane beta strand</keyword>
<evidence type="ECO:0000256" key="6">
    <source>
        <dbReference type="ARBA" id="ARBA00023077"/>
    </source>
</evidence>
<proteinExistence type="inferred from homology"/>
<dbReference type="InterPro" id="IPR036942">
    <property type="entry name" value="Beta-barrel_TonB_sf"/>
</dbReference>
<dbReference type="Gene3D" id="2.60.40.1120">
    <property type="entry name" value="Carboxypeptidase-like, regulatory domain"/>
    <property type="match status" value="1"/>
</dbReference>
<evidence type="ECO:0000256" key="3">
    <source>
        <dbReference type="ARBA" id="ARBA00022452"/>
    </source>
</evidence>